<evidence type="ECO:0008006" key="4">
    <source>
        <dbReference type="Google" id="ProtNLM"/>
    </source>
</evidence>
<dbReference type="RefSeq" id="WP_073313443.1">
    <property type="nucleotide sequence ID" value="NZ_FQYP01000001.1"/>
</dbReference>
<feature type="chain" id="PRO_5013314010" description="Dihydrolipoamide dehydrogenase" evidence="1">
    <location>
        <begin position="21"/>
        <end position="165"/>
    </location>
</feature>
<dbReference type="AlphaFoldDB" id="A0A1M6AVI4"/>
<feature type="signal peptide" evidence="1">
    <location>
        <begin position="1"/>
        <end position="20"/>
    </location>
</feature>
<accession>A0A1M6AVI4</accession>
<keyword evidence="3" id="KW-1185">Reference proteome</keyword>
<organism evidence="2 3">
    <name type="scientific">Aquimarina spongiae</name>
    <dbReference type="NCBI Taxonomy" id="570521"/>
    <lineage>
        <taxon>Bacteria</taxon>
        <taxon>Pseudomonadati</taxon>
        <taxon>Bacteroidota</taxon>
        <taxon>Flavobacteriia</taxon>
        <taxon>Flavobacteriales</taxon>
        <taxon>Flavobacteriaceae</taxon>
        <taxon>Aquimarina</taxon>
    </lineage>
</organism>
<dbReference type="OrthoDB" id="1524444at2"/>
<proteinExistence type="predicted"/>
<reference evidence="3" key="1">
    <citation type="submission" date="2016-11" db="EMBL/GenBank/DDBJ databases">
        <authorList>
            <person name="Varghese N."/>
            <person name="Submissions S."/>
        </authorList>
    </citation>
    <scope>NUCLEOTIDE SEQUENCE [LARGE SCALE GENOMIC DNA]</scope>
    <source>
        <strain evidence="3">DSM 22623</strain>
    </source>
</reference>
<gene>
    <name evidence="2" type="ORF">SAMN04488508_101497</name>
</gene>
<name>A0A1M6AVI4_9FLAO</name>
<evidence type="ECO:0000313" key="3">
    <source>
        <dbReference type="Proteomes" id="UP000184432"/>
    </source>
</evidence>
<evidence type="ECO:0000256" key="1">
    <source>
        <dbReference type="SAM" id="SignalP"/>
    </source>
</evidence>
<dbReference type="EMBL" id="FQYP01000001">
    <property type="protein sequence ID" value="SHI40457.1"/>
    <property type="molecule type" value="Genomic_DNA"/>
</dbReference>
<keyword evidence="1" id="KW-0732">Signal</keyword>
<sequence length="165" mass="18263">MKKIIALLCFSTLLITSCTSDDDTDFDTIGSTFEITRSFNPANNFTVEAVVPDNVDVFDADVALVYILDPTRSTAQLDVWEPLPRTFFFSPSGFAQFQFNFIFDAEQSIASIEIFLESDDLGALAADITDNQVFRIVVVPSAFAENPPVDLNNLEAVKTALKLEF</sequence>
<evidence type="ECO:0000313" key="2">
    <source>
        <dbReference type="EMBL" id="SHI40457.1"/>
    </source>
</evidence>
<dbReference type="PROSITE" id="PS51257">
    <property type="entry name" value="PROKAR_LIPOPROTEIN"/>
    <property type="match status" value="1"/>
</dbReference>
<dbReference type="Proteomes" id="UP000184432">
    <property type="component" value="Unassembled WGS sequence"/>
</dbReference>
<dbReference type="STRING" id="570521.SAMN04488508_101497"/>
<protein>
    <recommendedName>
        <fullName evidence="4">Dihydrolipoamide dehydrogenase</fullName>
    </recommendedName>
</protein>